<evidence type="ECO:0000313" key="3">
    <source>
        <dbReference type="EMBL" id="MBB2151351.1"/>
    </source>
</evidence>
<sequence length="361" mass="42534">MEDLQIKSMPSKLRSARLQLHAVFITFIMCAWPVYYLIYARKPDFKWTEVYGPLTLFYYAFIAACTYFMVFVVLRDRPYLKKSNRILIKIGGTIIVALLYIVIRWGVEQHLAYWLLGIRTYYREITFSYFFHDNLVNAFIVVFCSLFVKFMDDWYITDRMKTDLEKQNLRLELDFLKSQVNPHFLFNTLNNIQSFIVQDEKMKSIELIGRLSEFMRFALYECTEEYIDLDKEINMLGDYVELERVRCDDRVMISFETSGNFGDYKVPPLLLMPFVENAFKHGADDQLNNSWIKINISLKEGLLKLTVDNNFSPAAVSLEKNGGIGLQNVRKRLKYYFADQQKLEISSNGNTFHVSLNLQLK</sequence>
<dbReference type="Proteomes" id="UP000636110">
    <property type="component" value="Unassembled WGS sequence"/>
</dbReference>
<evidence type="ECO:0000313" key="4">
    <source>
        <dbReference type="Proteomes" id="UP000636110"/>
    </source>
</evidence>
<feature type="transmembrane region" description="Helical" evidence="1">
    <location>
        <begin position="86"/>
        <end position="107"/>
    </location>
</feature>
<dbReference type="PANTHER" id="PTHR34220:SF7">
    <property type="entry name" value="SENSOR HISTIDINE KINASE YPDA"/>
    <property type="match status" value="1"/>
</dbReference>
<keyword evidence="1" id="KW-1133">Transmembrane helix</keyword>
<dbReference type="PANTHER" id="PTHR34220">
    <property type="entry name" value="SENSOR HISTIDINE KINASE YPDA"/>
    <property type="match status" value="1"/>
</dbReference>
<keyword evidence="1" id="KW-0812">Transmembrane</keyword>
<organism evidence="3 4">
    <name type="scientific">Pedobacter gandavensis</name>
    <dbReference type="NCBI Taxonomy" id="2679963"/>
    <lineage>
        <taxon>Bacteria</taxon>
        <taxon>Pseudomonadati</taxon>
        <taxon>Bacteroidota</taxon>
        <taxon>Sphingobacteriia</taxon>
        <taxon>Sphingobacteriales</taxon>
        <taxon>Sphingobacteriaceae</taxon>
        <taxon>Pedobacter</taxon>
    </lineage>
</organism>
<evidence type="ECO:0000256" key="1">
    <source>
        <dbReference type="SAM" id="Phobius"/>
    </source>
</evidence>
<feature type="transmembrane region" description="Helical" evidence="1">
    <location>
        <begin position="20"/>
        <end position="38"/>
    </location>
</feature>
<protein>
    <recommendedName>
        <fullName evidence="2">Signal transduction histidine kinase internal region domain-containing protein</fullName>
    </recommendedName>
</protein>
<dbReference type="RefSeq" id="WP_182961108.1">
    <property type="nucleotide sequence ID" value="NZ_WNXC01000009.1"/>
</dbReference>
<dbReference type="Pfam" id="PF06580">
    <property type="entry name" value="His_kinase"/>
    <property type="match status" value="1"/>
</dbReference>
<dbReference type="InterPro" id="IPR010559">
    <property type="entry name" value="Sig_transdc_His_kin_internal"/>
</dbReference>
<dbReference type="InterPro" id="IPR036890">
    <property type="entry name" value="HATPase_C_sf"/>
</dbReference>
<feature type="transmembrane region" description="Helical" evidence="1">
    <location>
        <begin position="127"/>
        <end position="151"/>
    </location>
</feature>
<feature type="transmembrane region" description="Helical" evidence="1">
    <location>
        <begin position="50"/>
        <end position="74"/>
    </location>
</feature>
<proteinExistence type="predicted"/>
<comment type="caution">
    <text evidence="3">The sequence shown here is derived from an EMBL/GenBank/DDBJ whole genome shotgun (WGS) entry which is preliminary data.</text>
</comment>
<evidence type="ECO:0000259" key="2">
    <source>
        <dbReference type="Pfam" id="PF06580"/>
    </source>
</evidence>
<name>A0ABR6F2B0_9SPHI</name>
<gene>
    <name evidence="3" type="ORF">GM920_20795</name>
</gene>
<accession>A0ABR6F2B0</accession>
<dbReference type="InterPro" id="IPR050640">
    <property type="entry name" value="Bact_2-comp_sensor_kinase"/>
</dbReference>
<dbReference type="Gene3D" id="3.30.565.10">
    <property type="entry name" value="Histidine kinase-like ATPase, C-terminal domain"/>
    <property type="match status" value="1"/>
</dbReference>
<feature type="domain" description="Signal transduction histidine kinase internal region" evidence="2">
    <location>
        <begin position="172"/>
        <end position="250"/>
    </location>
</feature>
<dbReference type="SUPFAM" id="SSF55874">
    <property type="entry name" value="ATPase domain of HSP90 chaperone/DNA topoisomerase II/histidine kinase"/>
    <property type="match status" value="1"/>
</dbReference>
<keyword evidence="4" id="KW-1185">Reference proteome</keyword>
<reference evidence="3 4" key="1">
    <citation type="submission" date="2019-11" db="EMBL/GenBank/DDBJ databases">
        <title>Description of Pedobacter sp. LMG 31462T.</title>
        <authorList>
            <person name="Carlier A."/>
            <person name="Qi S."/>
            <person name="Vandamme P."/>
        </authorList>
    </citation>
    <scope>NUCLEOTIDE SEQUENCE [LARGE SCALE GENOMIC DNA]</scope>
    <source>
        <strain evidence="3 4">LMG 31462</strain>
    </source>
</reference>
<dbReference type="EMBL" id="WNXC01000009">
    <property type="protein sequence ID" value="MBB2151351.1"/>
    <property type="molecule type" value="Genomic_DNA"/>
</dbReference>
<keyword evidence="1" id="KW-0472">Membrane</keyword>